<dbReference type="GO" id="GO:0050918">
    <property type="term" value="P:positive chemotaxis"/>
    <property type="evidence" value="ECO:0007669"/>
    <property type="project" value="TreeGrafter"/>
</dbReference>
<dbReference type="InterPro" id="IPR001543">
    <property type="entry name" value="FliN-like_C"/>
</dbReference>
<dbReference type="Proteomes" id="UP000003299">
    <property type="component" value="Unassembled WGS sequence"/>
</dbReference>
<dbReference type="GO" id="GO:0030254">
    <property type="term" value="P:protein secretion by the type III secretion system"/>
    <property type="evidence" value="ECO:0007669"/>
    <property type="project" value="InterPro"/>
</dbReference>
<dbReference type="Pfam" id="PF01052">
    <property type="entry name" value="FliMN_C"/>
    <property type="match status" value="1"/>
</dbReference>
<accession>F0BG67</accession>
<evidence type="ECO:0000313" key="5">
    <source>
        <dbReference type="Proteomes" id="UP000003299"/>
    </source>
</evidence>
<dbReference type="SUPFAM" id="SSF101801">
    <property type="entry name" value="Surface presentation of antigens (SPOA)"/>
    <property type="match status" value="1"/>
</dbReference>
<protein>
    <submittedName>
        <fullName evidence="4">Type III secretion system apparatus protein YscQ/HrcQ</fullName>
    </submittedName>
</protein>
<dbReference type="Gene3D" id="2.30.330.10">
    <property type="entry name" value="SpoA-like"/>
    <property type="match status" value="1"/>
</dbReference>
<dbReference type="AlphaFoldDB" id="F0BG67"/>
<comment type="similarity">
    <text evidence="1">Belongs to the FliN/MopA/SpaO family.</text>
</comment>
<dbReference type="PANTHER" id="PTHR30034">
    <property type="entry name" value="FLAGELLAR MOTOR SWITCH PROTEIN FLIM"/>
    <property type="match status" value="1"/>
</dbReference>
<reference evidence="4 5" key="1">
    <citation type="journal article" date="2011" name="BMC Genomics">
        <title>Comparative genomics reveals diversity among xanthomonads infecting tomato and pepper.</title>
        <authorList>
            <person name="Potnis N."/>
            <person name="Krasileva K."/>
            <person name="Chow V."/>
            <person name="Almeida N.F."/>
            <person name="Patil P.B."/>
            <person name="Ryan R.P."/>
            <person name="Sharlach M."/>
            <person name="Behlau F."/>
            <person name="Dow J.M."/>
            <person name="Momol M.T."/>
            <person name="White F.F."/>
            <person name="Preston J.F."/>
            <person name="Vinatzer B.A."/>
            <person name="Koebnik R."/>
            <person name="Setubal J.C."/>
            <person name="Norman D.J."/>
            <person name="Staskawicz B.J."/>
            <person name="Jones J.B."/>
        </authorList>
    </citation>
    <scope>NUCLEOTIDE SEQUENCE [LARGE SCALE GENOMIC DNA]</scope>
    <source>
        <strain evidence="4 5">ATCC 35937</strain>
    </source>
</reference>
<feature type="domain" description="Flagellar motor switch protein FliN-like C-terminal" evidence="3">
    <location>
        <begin position="268"/>
        <end position="337"/>
    </location>
</feature>
<dbReference type="InterPro" id="IPR013385">
    <property type="entry name" value="T3SS_SpaO/YscQ/SpaO"/>
</dbReference>
<evidence type="ECO:0000256" key="2">
    <source>
        <dbReference type="SAM" id="MobiDB-lite"/>
    </source>
</evidence>
<proteinExistence type="inferred from homology"/>
<dbReference type="PANTHER" id="PTHR30034:SF6">
    <property type="entry name" value="YOP PROTEINS TRANSLOCATION PROTEIN Q"/>
    <property type="match status" value="1"/>
</dbReference>
<dbReference type="InterPro" id="IPR036429">
    <property type="entry name" value="SpoA-like_sf"/>
</dbReference>
<name>F0BG67_9XANT</name>
<evidence type="ECO:0000259" key="3">
    <source>
        <dbReference type="Pfam" id="PF01052"/>
    </source>
</evidence>
<evidence type="ECO:0000256" key="1">
    <source>
        <dbReference type="ARBA" id="ARBA00009226"/>
    </source>
</evidence>
<evidence type="ECO:0000313" key="4">
    <source>
        <dbReference type="EMBL" id="EGD08520.1"/>
    </source>
</evidence>
<dbReference type="EMBL" id="AEQV01000121">
    <property type="protein sequence ID" value="EGD08520.1"/>
    <property type="molecule type" value="Genomic_DNA"/>
</dbReference>
<dbReference type="eggNOG" id="COG1886">
    <property type="taxonomic scope" value="Bacteria"/>
</dbReference>
<comment type="caution">
    <text evidence="4">The sequence shown here is derived from an EMBL/GenBank/DDBJ whole genome shotgun (WGS) entry which is preliminary data.</text>
</comment>
<dbReference type="NCBIfam" id="TIGR02551">
    <property type="entry name" value="SpaO_YscQ"/>
    <property type="match status" value="1"/>
</dbReference>
<dbReference type="GO" id="GO:0071978">
    <property type="term" value="P:bacterial-type flagellum-dependent swarming motility"/>
    <property type="evidence" value="ECO:0007669"/>
    <property type="project" value="TreeGrafter"/>
</dbReference>
<organism evidence="4 5">
    <name type="scientific">Xanthomonas vesicatoria ATCC 35937</name>
    <dbReference type="NCBI Taxonomy" id="925775"/>
    <lineage>
        <taxon>Bacteria</taxon>
        <taxon>Pseudomonadati</taxon>
        <taxon>Pseudomonadota</taxon>
        <taxon>Gammaproteobacteria</taxon>
        <taxon>Lysobacterales</taxon>
        <taxon>Lysobacteraceae</taxon>
        <taxon>Xanthomonas</taxon>
    </lineage>
</organism>
<sequence length="345" mass="36386">MPQNSHSEYSVLSTEQNSMSPARNLSQALTKVPAARAQLGRLLCDRRAAHRCGFAVQRRGVRAAEAARLRLQFDNGSLDLRIAAHDGLALLLNETDDALRVAIAGVLLSDDLQAFAPLGVGAAEVVGFERCTEADDCLDIGFTLGGMEAIAETANPQLLAALQTATAALAPLSPLPAWLSALPMRTRLRIGQRTAPASLLQSLRPGDVLLHALAPPPVRSGELRWGLPGGAVLRAPVSLTPQQMLLETAPAMHQDTPESDTSLSTTDVAALELPVHLEVDQLALSLSVLSGLQPGQILELSVPVDQADIRLVVYGQTIGVGRLLAVGDHLGVQILSMSETPHADA</sequence>
<feature type="region of interest" description="Disordered" evidence="2">
    <location>
        <begin position="1"/>
        <end position="26"/>
    </location>
</feature>
<gene>
    <name evidence="4" type="primary">hrcQ</name>
    <name evidence="4" type="ORF">XVE_3231</name>
</gene>